<dbReference type="Gene3D" id="3.40.710.10">
    <property type="entry name" value="DD-peptidase/beta-lactamase superfamily"/>
    <property type="match status" value="1"/>
</dbReference>
<dbReference type="InterPro" id="IPR001466">
    <property type="entry name" value="Beta-lactam-related"/>
</dbReference>
<feature type="domain" description="Beta-lactamase-related" evidence="2">
    <location>
        <begin position="76"/>
        <end position="413"/>
    </location>
</feature>
<dbReference type="SUPFAM" id="SSF56601">
    <property type="entry name" value="beta-lactamase/transpeptidase-like"/>
    <property type="match status" value="1"/>
</dbReference>
<dbReference type="AlphaFoldDB" id="A0A0J1B8L9"/>
<keyword evidence="1" id="KW-0378">Hydrolase</keyword>
<proteinExistence type="predicted"/>
<dbReference type="PATRIC" id="fig|595434.4.peg.4599"/>
<dbReference type="InterPro" id="IPR050789">
    <property type="entry name" value="Diverse_Enzym_Activities"/>
</dbReference>
<dbReference type="Proteomes" id="UP000036367">
    <property type="component" value="Unassembled WGS sequence"/>
</dbReference>
<gene>
    <name evidence="3" type="ORF">RISK_004843</name>
</gene>
<accession>A0A0J1B8L9</accession>
<dbReference type="Pfam" id="PF00144">
    <property type="entry name" value="Beta-lactamase"/>
    <property type="match status" value="1"/>
</dbReference>
<sequence>MNRTDRLDFIGRVIVNYHRIRFFVTQPILPLPPFTLHTMNQLFARLAVAMPLAIATLATVSAEDSSASKDFPASTVAQLVQDGIQAQKCPGAVVSVNFRGQTIYQAAFGNRELEPQRKPMTVDTVFDLASLTKPIATATSVMILADEGKLSLTAPVSEYLPEFAVHDKQSVTIEHLLLHTSGLIPDNGMSDYQGTHAESIANLMSQKLRSPPGTRFRYSDVGFLVLGELVHQVSGMPLDQFTQKRIFAPLQMNDTGYRSTGENDDRCATTQQREGHWMRGEVHDPRAYALGGVAGHAGLFSTADDLSRFANAMVNAGQTNDAIQTNQVRLFSKATFEAMTSPIEVPGKSADQIQFRSRGWDKRSAYSSNRGKSMTDAAFGHGGFTGTALWIDPELKLSVIFLSNRVHPNGKGSVNSLAGEIGTIAADWAAQQLSISEESSTPHPVAGNQ</sequence>
<dbReference type="GO" id="GO:0016787">
    <property type="term" value="F:hydrolase activity"/>
    <property type="evidence" value="ECO:0007669"/>
    <property type="project" value="UniProtKB-KW"/>
</dbReference>
<name>A0A0J1B8L9_RHOIS</name>
<protein>
    <submittedName>
        <fullName evidence="3">Beta-lactamase class C and other penicillin binding protein</fullName>
    </submittedName>
</protein>
<evidence type="ECO:0000259" key="2">
    <source>
        <dbReference type="Pfam" id="PF00144"/>
    </source>
</evidence>
<dbReference type="PANTHER" id="PTHR43283:SF11">
    <property type="entry name" value="BETA-LACTAMASE-RELATED DOMAIN-CONTAINING PROTEIN"/>
    <property type="match status" value="1"/>
</dbReference>
<evidence type="ECO:0000313" key="3">
    <source>
        <dbReference type="EMBL" id="KLU03077.1"/>
    </source>
</evidence>
<comment type="caution">
    <text evidence="3">The sequence shown here is derived from an EMBL/GenBank/DDBJ whole genome shotgun (WGS) entry which is preliminary data.</text>
</comment>
<evidence type="ECO:0000313" key="4">
    <source>
        <dbReference type="Proteomes" id="UP000036367"/>
    </source>
</evidence>
<reference evidence="3" key="1">
    <citation type="submission" date="2015-05" db="EMBL/GenBank/DDBJ databases">
        <title>Permanent draft genome of Rhodopirellula islandicus K833.</title>
        <authorList>
            <person name="Kizina J."/>
            <person name="Richter M."/>
            <person name="Glockner F.O."/>
            <person name="Harder J."/>
        </authorList>
    </citation>
    <scope>NUCLEOTIDE SEQUENCE [LARGE SCALE GENOMIC DNA]</scope>
    <source>
        <strain evidence="3">K833</strain>
    </source>
</reference>
<dbReference type="InterPro" id="IPR012338">
    <property type="entry name" value="Beta-lactam/transpept-like"/>
</dbReference>
<dbReference type="EMBL" id="LECT01000041">
    <property type="protein sequence ID" value="KLU03077.1"/>
    <property type="molecule type" value="Genomic_DNA"/>
</dbReference>
<dbReference type="PANTHER" id="PTHR43283">
    <property type="entry name" value="BETA-LACTAMASE-RELATED"/>
    <property type="match status" value="1"/>
</dbReference>
<keyword evidence="4" id="KW-1185">Reference proteome</keyword>
<evidence type="ECO:0000256" key="1">
    <source>
        <dbReference type="ARBA" id="ARBA00022801"/>
    </source>
</evidence>
<dbReference type="STRING" id="595434.RISK_004843"/>
<organism evidence="3 4">
    <name type="scientific">Rhodopirellula islandica</name>
    <dbReference type="NCBI Taxonomy" id="595434"/>
    <lineage>
        <taxon>Bacteria</taxon>
        <taxon>Pseudomonadati</taxon>
        <taxon>Planctomycetota</taxon>
        <taxon>Planctomycetia</taxon>
        <taxon>Pirellulales</taxon>
        <taxon>Pirellulaceae</taxon>
        <taxon>Rhodopirellula</taxon>
    </lineage>
</organism>